<protein>
    <submittedName>
        <fullName evidence="3">Uncharacterized protein</fullName>
    </submittedName>
</protein>
<reference evidence="3" key="1">
    <citation type="submission" date="2021-04" db="EMBL/GenBank/DDBJ databases">
        <authorList>
            <consortium name="Molecular Ecology Group"/>
        </authorList>
    </citation>
    <scope>NUCLEOTIDE SEQUENCE</scope>
</reference>
<feature type="compositionally biased region" description="Basic and acidic residues" evidence="2">
    <location>
        <begin position="192"/>
        <end position="218"/>
    </location>
</feature>
<dbReference type="PANTHER" id="PTHR14429">
    <property type="entry name" value="FIBROSIN FAMILY MEMBER"/>
    <property type="match status" value="1"/>
</dbReference>
<feature type="compositionally biased region" description="Basic and acidic residues" evidence="2">
    <location>
        <begin position="1"/>
        <end position="11"/>
    </location>
</feature>
<dbReference type="PANTHER" id="PTHR14429:SF22">
    <property type="entry name" value="AGAP013055-PA"/>
    <property type="match status" value="1"/>
</dbReference>
<gene>
    <name evidence="3" type="ORF">CUNI_LOCUS17296</name>
</gene>
<comment type="caution">
    <text evidence="3">The sequence shown here is derived from an EMBL/GenBank/DDBJ whole genome shotgun (WGS) entry which is preliminary data.</text>
</comment>
<feature type="region of interest" description="Disordered" evidence="2">
    <location>
        <begin position="1"/>
        <end position="24"/>
    </location>
</feature>
<name>A0A8S3ZUP8_9EUPU</name>
<evidence type="ECO:0000256" key="2">
    <source>
        <dbReference type="SAM" id="MobiDB-lite"/>
    </source>
</evidence>
<evidence type="ECO:0000313" key="4">
    <source>
        <dbReference type="Proteomes" id="UP000678393"/>
    </source>
</evidence>
<dbReference type="EMBL" id="CAJHNH020004835">
    <property type="protein sequence ID" value="CAG5131738.1"/>
    <property type="molecule type" value="Genomic_DNA"/>
</dbReference>
<sequence length="566" mass="63247">MLVSYRDREKAVPPPGLPPLHKKQGRWCAVHVRVAWEIYHRQQKKGQKDSDGAPGSSSSSSSKSAGDTKPLEPLLRPAGHLLHGSGASGRQSDSSLLSSGMCMLVIFPRGLPDGMNHSSASLLSSAAHLGLSQFPRPSPYPPPSLLNPLGFSGLGGSMFASIHEMPPPGLSSAHEWNRLHRTPSSFPSWPKSEAERDKDRDKERERELRKEEERERRGSMSHHLSGLEDIRHADSSRPKSRSRSRSPLVNGRMDHHKSDLGPYDKRPLSASSSGLKLKEERREDDLSLVPHHLAEREKRERERLERDKLERDRMERERMEKEKLLQNAAAVEREKLLQAVEQREKFLQNSGYFNSFGAGLHTHPGLLDRRVAFMGHPGTAYPFLDRPPVPASMWSPFDKSAEIAHRLEIERERERLAMISRLSGMPSHLAALEQERLKEQILREQQQEREYDIRRQYFDRLPSFNADRLRAVDPLAVGGYFPRTLSPMFGPGGLAGLKSNSPHGMPVAPPPLIHSSSSVAATMLSRSHDNSPSSSSKSKGCSPADSTSDLKDKRDGSSADPDAHLR</sequence>
<keyword evidence="1" id="KW-0597">Phosphoprotein</keyword>
<feature type="region of interest" description="Disordered" evidence="2">
    <location>
        <begin position="500"/>
        <end position="566"/>
    </location>
</feature>
<dbReference type="InterPro" id="IPR023246">
    <property type="entry name" value="AUTS2"/>
</dbReference>
<keyword evidence="4" id="KW-1185">Reference proteome</keyword>
<feature type="compositionally biased region" description="Basic and acidic residues" evidence="2">
    <location>
        <begin position="548"/>
        <end position="566"/>
    </location>
</feature>
<dbReference type="Pfam" id="PF15336">
    <property type="entry name" value="Auts2"/>
    <property type="match status" value="1"/>
</dbReference>
<dbReference type="OrthoDB" id="6161346at2759"/>
<feature type="compositionally biased region" description="Low complexity" evidence="2">
    <location>
        <begin position="530"/>
        <end position="546"/>
    </location>
</feature>
<feature type="region of interest" description="Disordered" evidence="2">
    <location>
        <begin position="181"/>
        <end position="304"/>
    </location>
</feature>
<dbReference type="AlphaFoldDB" id="A0A8S3ZUP8"/>
<accession>A0A8S3ZUP8</accession>
<feature type="region of interest" description="Disordered" evidence="2">
    <location>
        <begin position="41"/>
        <end position="93"/>
    </location>
</feature>
<evidence type="ECO:0000313" key="3">
    <source>
        <dbReference type="EMBL" id="CAG5131738.1"/>
    </source>
</evidence>
<organism evidence="3 4">
    <name type="scientific">Candidula unifasciata</name>
    <dbReference type="NCBI Taxonomy" id="100452"/>
    <lineage>
        <taxon>Eukaryota</taxon>
        <taxon>Metazoa</taxon>
        <taxon>Spiralia</taxon>
        <taxon>Lophotrochozoa</taxon>
        <taxon>Mollusca</taxon>
        <taxon>Gastropoda</taxon>
        <taxon>Heterobranchia</taxon>
        <taxon>Euthyneura</taxon>
        <taxon>Panpulmonata</taxon>
        <taxon>Eupulmonata</taxon>
        <taxon>Stylommatophora</taxon>
        <taxon>Helicina</taxon>
        <taxon>Helicoidea</taxon>
        <taxon>Geomitridae</taxon>
        <taxon>Candidula</taxon>
    </lineage>
</organism>
<feature type="compositionally biased region" description="Basic and acidic residues" evidence="2">
    <location>
        <begin position="292"/>
        <end position="304"/>
    </location>
</feature>
<dbReference type="Proteomes" id="UP000678393">
    <property type="component" value="Unassembled WGS sequence"/>
</dbReference>
<feature type="compositionally biased region" description="Basic and acidic residues" evidence="2">
    <location>
        <begin position="225"/>
        <end position="237"/>
    </location>
</feature>
<evidence type="ECO:0000256" key="1">
    <source>
        <dbReference type="ARBA" id="ARBA00022553"/>
    </source>
</evidence>
<feature type="compositionally biased region" description="Basic and acidic residues" evidence="2">
    <location>
        <begin position="276"/>
        <end position="285"/>
    </location>
</feature>
<feature type="compositionally biased region" description="Basic and acidic residues" evidence="2">
    <location>
        <begin position="252"/>
        <end position="267"/>
    </location>
</feature>
<proteinExistence type="predicted"/>
<feature type="compositionally biased region" description="Low complexity" evidence="2">
    <location>
        <begin position="52"/>
        <end position="67"/>
    </location>
</feature>